<organism evidence="1 2">
    <name type="scientific">Pyxidicoccus fallax</name>
    <dbReference type="NCBI Taxonomy" id="394095"/>
    <lineage>
        <taxon>Bacteria</taxon>
        <taxon>Pseudomonadati</taxon>
        <taxon>Myxococcota</taxon>
        <taxon>Myxococcia</taxon>
        <taxon>Myxococcales</taxon>
        <taxon>Cystobacterineae</taxon>
        <taxon>Myxococcaceae</taxon>
        <taxon>Pyxidicoccus</taxon>
    </lineage>
</organism>
<comment type="caution">
    <text evidence="1">The sequence shown here is derived from an EMBL/GenBank/DDBJ whole genome shotgun (WGS) entry which is preliminary data.</text>
</comment>
<evidence type="ECO:0000313" key="2">
    <source>
        <dbReference type="Proteomes" id="UP000518300"/>
    </source>
</evidence>
<dbReference type="RefSeq" id="WP_169349772.1">
    <property type="nucleotide sequence ID" value="NZ_JABBJJ010000252.1"/>
</dbReference>
<accession>A0A848LSG1</accession>
<reference evidence="1 2" key="1">
    <citation type="submission" date="2020-04" db="EMBL/GenBank/DDBJ databases">
        <title>Draft genome of Pyxidicoccus fallax type strain.</title>
        <authorList>
            <person name="Whitworth D.E."/>
        </authorList>
    </citation>
    <scope>NUCLEOTIDE SEQUENCE [LARGE SCALE GENOMIC DNA]</scope>
    <source>
        <strain evidence="1 2">DSM 14698</strain>
    </source>
</reference>
<dbReference type="EMBL" id="JABBJJ010000252">
    <property type="protein sequence ID" value="NMO20560.1"/>
    <property type="molecule type" value="Genomic_DNA"/>
</dbReference>
<dbReference type="NCBIfam" id="NF041515">
    <property type="entry name" value="GspC_delta"/>
    <property type="match status" value="1"/>
</dbReference>
<sequence>MSGALILLAAPVAAGTMNLLDDFKLTRLIPGLAPEKERTARASEESAVVIERERIIIPASVHGAFGDAAEAHGTQEPARPRVSAGNPAFLCGIRAVGEHAYEVPRADVHDAFSRLEEVAMQARVVPAFRDGEPQGFKLFAIKPESIYEKLGLQNGDVLQQVNGMSLKTPQSAMNAFESLREVRHIEVDLERGGTPLRKVYDVR</sequence>
<dbReference type="Proteomes" id="UP000518300">
    <property type="component" value="Unassembled WGS sequence"/>
</dbReference>
<name>A0A848LSG1_9BACT</name>
<proteinExistence type="predicted"/>
<dbReference type="InterPro" id="IPR036034">
    <property type="entry name" value="PDZ_sf"/>
</dbReference>
<dbReference type="SUPFAM" id="SSF50156">
    <property type="entry name" value="PDZ domain-like"/>
    <property type="match status" value="1"/>
</dbReference>
<keyword evidence="2" id="KW-1185">Reference proteome</keyword>
<protein>
    <recommendedName>
        <fullName evidence="3">General secretion pathway protein C</fullName>
    </recommendedName>
</protein>
<evidence type="ECO:0000313" key="1">
    <source>
        <dbReference type="EMBL" id="NMO20560.1"/>
    </source>
</evidence>
<gene>
    <name evidence="1" type="ORF">HG543_37710</name>
</gene>
<evidence type="ECO:0008006" key="3">
    <source>
        <dbReference type="Google" id="ProtNLM"/>
    </source>
</evidence>
<dbReference type="Gene3D" id="2.30.42.10">
    <property type="match status" value="1"/>
</dbReference>
<dbReference type="AlphaFoldDB" id="A0A848LSG1"/>